<gene>
    <name evidence="1" type="ORF">CI633_08070</name>
</gene>
<sequence>MITDVWKYRGKSRRGQQARTLPDMLSSDAGPLSYPLIYSSKVMIISLFDSTVMPDKYRHNGK</sequence>
<comment type="caution">
    <text evidence="1">The sequence shown here is derived from an EMBL/GenBank/DDBJ whole genome shotgun (WGS) entry which is preliminary data.</text>
</comment>
<reference evidence="1 2" key="1">
    <citation type="submission" date="2017-08" db="EMBL/GenBank/DDBJ databases">
        <authorList>
            <person name="Fouts D."/>
            <person name="Sutton G."/>
            <person name="Nguyen K."/>
            <person name="Thamlikitkul V."/>
        </authorList>
    </citation>
    <scope>NUCLEOTIDE SEQUENCE [LARGE SCALE GENOMIC DNA]</scope>
    <source>
        <strain evidence="1 2">ECCRETH04</strain>
    </source>
</reference>
<proteinExistence type="predicted"/>
<evidence type="ECO:0000313" key="1">
    <source>
        <dbReference type="EMBL" id="OYE54170.1"/>
    </source>
</evidence>
<organism evidence="1 2">
    <name type="scientific">Shigella sonnei</name>
    <dbReference type="NCBI Taxonomy" id="624"/>
    <lineage>
        <taxon>Bacteria</taxon>
        <taxon>Pseudomonadati</taxon>
        <taxon>Pseudomonadota</taxon>
        <taxon>Gammaproteobacteria</taxon>
        <taxon>Enterobacterales</taxon>
        <taxon>Enterobacteriaceae</taxon>
        <taxon>Shigella</taxon>
    </lineage>
</organism>
<dbReference type="EMBL" id="NPZM01000068">
    <property type="protein sequence ID" value="OYE54170.1"/>
    <property type="molecule type" value="Genomic_DNA"/>
</dbReference>
<evidence type="ECO:0000313" key="2">
    <source>
        <dbReference type="Proteomes" id="UP000215497"/>
    </source>
</evidence>
<accession>A0A7Z1I9R3</accession>
<dbReference type="AlphaFoldDB" id="A0A7Z1I9R3"/>
<protein>
    <submittedName>
        <fullName evidence="1">Uncharacterized protein</fullName>
    </submittedName>
</protein>
<dbReference type="Proteomes" id="UP000215497">
    <property type="component" value="Unassembled WGS sequence"/>
</dbReference>
<name>A0A7Z1I9R3_SHISO</name>